<accession>A0A7H1VT59</accession>
<evidence type="ECO:0000256" key="1">
    <source>
        <dbReference type="ARBA" id="ARBA00022485"/>
    </source>
</evidence>
<dbReference type="SUPFAM" id="SSF54862">
    <property type="entry name" value="4Fe-4S ferredoxins"/>
    <property type="match status" value="1"/>
</dbReference>
<dbReference type="Gene3D" id="3.30.70.20">
    <property type="match status" value="1"/>
</dbReference>
<reference evidence="6 7" key="1">
    <citation type="submission" date="2020-09" db="EMBL/GenBank/DDBJ databases">
        <title>Characterization and genome sequencing of Ruminiclostridium sp. nov. MA18.</title>
        <authorList>
            <person name="Rettenmaier R."/>
            <person name="Kowollik M.-L."/>
            <person name="Liebl W."/>
            <person name="Zverlov V."/>
        </authorList>
    </citation>
    <scope>NUCLEOTIDE SEQUENCE [LARGE SCALE GENOMIC DNA]</scope>
    <source>
        <strain evidence="6 7">MA18</strain>
    </source>
</reference>
<keyword evidence="1" id="KW-0004">4Fe-4S</keyword>
<dbReference type="PROSITE" id="PS00198">
    <property type="entry name" value="4FE4S_FER_1"/>
    <property type="match status" value="1"/>
</dbReference>
<protein>
    <submittedName>
        <fullName evidence="6">4Fe-4S binding protein</fullName>
    </submittedName>
</protein>
<dbReference type="PROSITE" id="PS51379">
    <property type="entry name" value="4FE4S_FER_2"/>
    <property type="match status" value="1"/>
</dbReference>
<keyword evidence="4" id="KW-0411">Iron-sulfur</keyword>
<dbReference type="Pfam" id="PF13484">
    <property type="entry name" value="Fer4_16"/>
    <property type="match status" value="1"/>
</dbReference>
<sequence>MIEALKQEALLHGNKLQVVPIKHLQTLKKEIDLFKENDELNGFHEFIIQNMYSFDLPKVDFTIKSIILVAIPHPTYAKLEFERQGKKCSAYGIVASDFENTGKYLSDFLVPKNYHIEPVYSIPMKRMAAQCGLAVYGRNNICYIDGMGSNFGLAAYFSDIPCEEDNWNKMSYADACTDCMACVNNCPTGAIRTDRFLIDNDKCLSCLNEGVEEFPEWLPKSAHHCLYDCLKCQLICPMNEGCENNVMSPIKFDEKETNMLLDGIPYSEYSDELKMKAKILGMAEWPDITKAIPRNLRVLFEISEEKED</sequence>
<keyword evidence="7" id="KW-1185">Reference proteome</keyword>
<dbReference type="GO" id="GO:0052693">
    <property type="term" value="F:epoxyqueuosine reductase activity"/>
    <property type="evidence" value="ECO:0007669"/>
    <property type="project" value="TreeGrafter"/>
</dbReference>
<name>A0A7H1VT59_9FIRM</name>
<dbReference type="AlphaFoldDB" id="A0A7H1VT59"/>
<dbReference type="KEGG" id="rher:EHE19_009310"/>
<evidence type="ECO:0000256" key="3">
    <source>
        <dbReference type="ARBA" id="ARBA00023004"/>
    </source>
</evidence>
<dbReference type="EMBL" id="CP061336">
    <property type="protein sequence ID" value="QNU68571.1"/>
    <property type="molecule type" value="Genomic_DNA"/>
</dbReference>
<evidence type="ECO:0000313" key="7">
    <source>
        <dbReference type="Proteomes" id="UP000306409"/>
    </source>
</evidence>
<organism evidence="6 7">
    <name type="scientific">Ruminiclostridium herbifermentans</name>
    <dbReference type="NCBI Taxonomy" id="2488810"/>
    <lineage>
        <taxon>Bacteria</taxon>
        <taxon>Bacillati</taxon>
        <taxon>Bacillota</taxon>
        <taxon>Clostridia</taxon>
        <taxon>Eubacteriales</taxon>
        <taxon>Oscillospiraceae</taxon>
        <taxon>Ruminiclostridium</taxon>
    </lineage>
</organism>
<keyword evidence="2" id="KW-0479">Metal-binding</keyword>
<dbReference type="InterPro" id="IPR004453">
    <property type="entry name" value="QueG"/>
</dbReference>
<gene>
    <name evidence="6" type="ORF">EHE19_009310</name>
</gene>
<feature type="domain" description="4Fe-4S ferredoxin-type" evidence="5">
    <location>
        <begin position="167"/>
        <end position="196"/>
    </location>
</feature>
<evidence type="ECO:0000256" key="4">
    <source>
        <dbReference type="ARBA" id="ARBA00023014"/>
    </source>
</evidence>
<dbReference type="RefSeq" id="WP_171003489.1">
    <property type="nucleotide sequence ID" value="NZ_CP061336.1"/>
</dbReference>
<dbReference type="GO" id="GO:0046872">
    <property type="term" value="F:metal ion binding"/>
    <property type="evidence" value="ECO:0007669"/>
    <property type="project" value="UniProtKB-KW"/>
</dbReference>
<dbReference type="GO" id="GO:0008616">
    <property type="term" value="P:tRNA queuosine(34) biosynthetic process"/>
    <property type="evidence" value="ECO:0007669"/>
    <property type="project" value="InterPro"/>
</dbReference>
<dbReference type="PANTHER" id="PTHR30002:SF4">
    <property type="entry name" value="EPOXYQUEUOSINE REDUCTASE"/>
    <property type="match status" value="1"/>
</dbReference>
<keyword evidence="3" id="KW-0408">Iron</keyword>
<dbReference type="Proteomes" id="UP000306409">
    <property type="component" value="Chromosome"/>
</dbReference>
<dbReference type="InterPro" id="IPR017896">
    <property type="entry name" value="4Fe4S_Fe-S-bd"/>
</dbReference>
<proteinExistence type="predicted"/>
<evidence type="ECO:0000259" key="5">
    <source>
        <dbReference type="PROSITE" id="PS51379"/>
    </source>
</evidence>
<dbReference type="GO" id="GO:0051539">
    <property type="term" value="F:4 iron, 4 sulfur cluster binding"/>
    <property type="evidence" value="ECO:0007669"/>
    <property type="project" value="UniProtKB-KW"/>
</dbReference>
<dbReference type="InterPro" id="IPR017900">
    <property type="entry name" value="4Fe4S_Fe_S_CS"/>
</dbReference>
<evidence type="ECO:0000256" key="2">
    <source>
        <dbReference type="ARBA" id="ARBA00022723"/>
    </source>
</evidence>
<evidence type="ECO:0000313" key="6">
    <source>
        <dbReference type="EMBL" id="QNU68571.1"/>
    </source>
</evidence>
<dbReference type="PANTHER" id="PTHR30002">
    <property type="entry name" value="EPOXYQUEUOSINE REDUCTASE"/>
    <property type="match status" value="1"/>
</dbReference>